<organism evidence="2 3">
    <name type="scientific">Leersia perrieri</name>
    <dbReference type="NCBI Taxonomy" id="77586"/>
    <lineage>
        <taxon>Eukaryota</taxon>
        <taxon>Viridiplantae</taxon>
        <taxon>Streptophyta</taxon>
        <taxon>Embryophyta</taxon>
        <taxon>Tracheophyta</taxon>
        <taxon>Spermatophyta</taxon>
        <taxon>Magnoliopsida</taxon>
        <taxon>Liliopsida</taxon>
        <taxon>Poales</taxon>
        <taxon>Poaceae</taxon>
        <taxon>BOP clade</taxon>
        <taxon>Oryzoideae</taxon>
        <taxon>Oryzeae</taxon>
        <taxon>Oryzinae</taxon>
        <taxon>Leersia</taxon>
    </lineage>
</organism>
<dbReference type="HOGENOM" id="CLU_020609_0_0_1"/>
<dbReference type="PANTHER" id="PTHR33086:SF44">
    <property type="entry name" value="OS03G0683600 PROTEIN"/>
    <property type="match status" value="1"/>
</dbReference>
<proteinExistence type="predicted"/>
<name>A0A0D9UYV3_9ORYZ</name>
<dbReference type="AlphaFoldDB" id="A0A0D9UYV3"/>
<evidence type="ECO:0000313" key="3">
    <source>
        <dbReference type="Proteomes" id="UP000032180"/>
    </source>
</evidence>
<evidence type="ECO:0000259" key="1">
    <source>
        <dbReference type="Pfam" id="PF07762"/>
    </source>
</evidence>
<evidence type="ECO:0000313" key="2">
    <source>
        <dbReference type="EnsemblPlants" id="LPERR01G08380.1"/>
    </source>
</evidence>
<dbReference type="InterPro" id="IPR011676">
    <property type="entry name" value="DUF1618"/>
</dbReference>
<feature type="domain" description="DUF1618" evidence="1">
    <location>
        <begin position="610"/>
        <end position="741"/>
    </location>
</feature>
<feature type="domain" description="DUF1618" evidence="1">
    <location>
        <begin position="225"/>
        <end position="298"/>
    </location>
</feature>
<sequence length="804" mass="87356">MAPPPTPSWVILSREVRACGDGADLSLDLAGAAPPRITELAVSRRVSPAEVDPSARWKDPCVVAIDAPAGLVLVLAPPPRGPTDAGTLRSWTDGDGNVRTFRVSTIPPPRFFVCDVAATTACHVPDPDGQIFNNDLGVFAAPGGGGKFMVAEFQFIVGGNEAKLLWFSSETGEWVKRVHNPLPRWIWRFPFVVSHDGKLWWVDNAAGLLFCDPFADEPDMEYLSDGKFRCVVMGCASDGSTPNVTMRTLVDPATGEWTLEYAVSFADIWASESYKATKLPEKAPALALVHPKNADVLYYFVEDQLMGVDMRAKEVVEYEAHKMTVPEDARVFSYCVLPMELPPALSAGNMIPWAHYFVCDVAATHVPYPKGHDLGVIAAPGGGHYMVVEFQLPYIVVSSLFESEIGMVPPPSSPSWVILSRGVRVDGELALPEGADVSLELAAPPRVAVLSVSRRVSLAEVDTSARVKSPCVLALDPSAGLVLVLAPPPPRPAGSGRIRSWTDGDGEVHTFHIDTIPPPRHFVCDVAAATASHVPDPDGQIFNNDLGIIAAPGGGYMVVEFQTMVGDDEATLLCFSSETGEWVEKDINNPLPGWIWTFYDIVTHDGKLWWVDTVAGILFCDPFADEPRMGFVPLATEEDDHEDDCIGCGYCRERYLATRRIVQLSAGKFRRVEMSFASKDAAPKITMRTLVDLATGEWALEYAASFADIWASESYKATGLPEKAPELAGAFVHPKNPDVVYFFLEEQLLGVDLRARKVVDCEASISSRGVLPWELPSALSAGPEVVAWSKHQAHFCVSGKKNPS</sequence>
<dbReference type="EnsemblPlants" id="LPERR01G08380.1">
    <property type="protein sequence ID" value="LPERR01G08380.1"/>
    <property type="gene ID" value="LPERR01G08380"/>
</dbReference>
<reference evidence="2 3" key="1">
    <citation type="submission" date="2012-08" db="EMBL/GenBank/DDBJ databases">
        <title>Oryza genome evolution.</title>
        <authorList>
            <person name="Wing R.A."/>
        </authorList>
    </citation>
    <scope>NUCLEOTIDE SEQUENCE</scope>
</reference>
<accession>A0A0D9UYV3</accession>
<dbReference type="PANTHER" id="PTHR33086">
    <property type="entry name" value="OS05G0468200 PROTEIN-RELATED"/>
    <property type="match status" value="1"/>
</dbReference>
<reference evidence="3" key="2">
    <citation type="submission" date="2013-12" db="EMBL/GenBank/DDBJ databases">
        <authorList>
            <person name="Yu Y."/>
            <person name="Lee S."/>
            <person name="de Baynast K."/>
            <person name="Wissotski M."/>
            <person name="Liu L."/>
            <person name="Talag J."/>
            <person name="Goicoechea J."/>
            <person name="Angelova A."/>
            <person name="Jetty R."/>
            <person name="Kudrna D."/>
            <person name="Golser W."/>
            <person name="Rivera L."/>
            <person name="Zhang J."/>
            <person name="Wing R."/>
        </authorList>
    </citation>
    <scope>NUCLEOTIDE SEQUENCE</scope>
</reference>
<protein>
    <recommendedName>
        <fullName evidence="1">DUF1618 domain-containing protein</fullName>
    </recommendedName>
</protein>
<dbReference type="Pfam" id="PF07762">
    <property type="entry name" value="DUF1618"/>
    <property type="match status" value="2"/>
</dbReference>
<reference evidence="2" key="3">
    <citation type="submission" date="2015-04" db="UniProtKB">
        <authorList>
            <consortium name="EnsemblPlants"/>
        </authorList>
    </citation>
    <scope>IDENTIFICATION</scope>
</reference>
<keyword evidence="3" id="KW-1185">Reference proteome</keyword>
<dbReference type="eggNOG" id="ENOG502R1GF">
    <property type="taxonomic scope" value="Eukaryota"/>
</dbReference>
<dbReference type="Proteomes" id="UP000032180">
    <property type="component" value="Chromosome 1"/>
</dbReference>
<dbReference type="Gramene" id="LPERR01G08380.1">
    <property type="protein sequence ID" value="LPERR01G08380.1"/>
    <property type="gene ID" value="LPERR01G08380"/>
</dbReference>